<proteinExistence type="predicted"/>
<evidence type="ECO:0000313" key="1">
    <source>
        <dbReference type="EMBL" id="RPA97508.1"/>
    </source>
</evidence>
<accession>A0A3N4JKJ6</accession>
<dbReference type="AlphaFoldDB" id="A0A3N4JKJ6"/>
<name>A0A3N4JKJ6_9PEZI</name>
<dbReference type="Proteomes" id="UP000276215">
    <property type="component" value="Unassembled WGS sequence"/>
</dbReference>
<protein>
    <recommendedName>
        <fullName evidence="3">TOM core complex subunit Tom6</fullName>
    </recommendedName>
</protein>
<sequence>MPPKRSLAPAGGPPQRGLLSSIYHGIKSPENASVVRSVAVFAAATAFLSSSWTDYLLPP</sequence>
<reference evidence="1 2" key="1">
    <citation type="journal article" date="2018" name="Nat. Ecol. Evol.">
        <title>Pezizomycetes genomes reveal the molecular basis of ectomycorrhizal truffle lifestyle.</title>
        <authorList>
            <person name="Murat C."/>
            <person name="Payen T."/>
            <person name="Noel B."/>
            <person name="Kuo A."/>
            <person name="Morin E."/>
            <person name="Chen J."/>
            <person name="Kohler A."/>
            <person name="Krizsan K."/>
            <person name="Balestrini R."/>
            <person name="Da Silva C."/>
            <person name="Montanini B."/>
            <person name="Hainaut M."/>
            <person name="Levati E."/>
            <person name="Barry K.W."/>
            <person name="Belfiori B."/>
            <person name="Cichocki N."/>
            <person name="Clum A."/>
            <person name="Dockter R.B."/>
            <person name="Fauchery L."/>
            <person name="Guy J."/>
            <person name="Iotti M."/>
            <person name="Le Tacon F."/>
            <person name="Lindquist E.A."/>
            <person name="Lipzen A."/>
            <person name="Malagnac F."/>
            <person name="Mello A."/>
            <person name="Molinier V."/>
            <person name="Miyauchi S."/>
            <person name="Poulain J."/>
            <person name="Riccioni C."/>
            <person name="Rubini A."/>
            <person name="Sitrit Y."/>
            <person name="Splivallo R."/>
            <person name="Traeger S."/>
            <person name="Wang M."/>
            <person name="Zifcakova L."/>
            <person name="Wipf D."/>
            <person name="Zambonelli A."/>
            <person name="Paolocci F."/>
            <person name="Nowrousian M."/>
            <person name="Ottonello S."/>
            <person name="Baldrian P."/>
            <person name="Spatafora J.W."/>
            <person name="Henrissat B."/>
            <person name="Nagy L.G."/>
            <person name="Aury J.M."/>
            <person name="Wincker P."/>
            <person name="Grigoriev I.V."/>
            <person name="Bonfante P."/>
            <person name="Martin F.M."/>
        </authorList>
    </citation>
    <scope>NUCLEOTIDE SEQUENCE [LARGE SCALE GENOMIC DNA]</scope>
    <source>
        <strain evidence="1 2">120613-1</strain>
    </source>
</reference>
<gene>
    <name evidence="1" type="ORF">L873DRAFT_1108349</name>
</gene>
<evidence type="ECO:0008006" key="3">
    <source>
        <dbReference type="Google" id="ProtNLM"/>
    </source>
</evidence>
<evidence type="ECO:0000313" key="2">
    <source>
        <dbReference type="Proteomes" id="UP000276215"/>
    </source>
</evidence>
<dbReference type="OrthoDB" id="5403997at2759"/>
<organism evidence="1 2">
    <name type="scientific">Choiromyces venosus 120613-1</name>
    <dbReference type="NCBI Taxonomy" id="1336337"/>
    <lineage>
        <taxon>Eukaryota</taxon>
        <taxon>Fungi</taxon>
        <taxon>Dikarya</taxon>
        <taxon>Ascomycota</taxon>
        <taxon>Pezizomycotina</taxon>
        <taxon>Pezizomycetes</taxon>
        <taxon>Pezizales</taxon>
        <taxon>Tuberaceae</taxon>
        <taxon>Choiromyces</taxon>
    </lineage>
</organism>
<keyword evidence="2" id="KW-1185">Reference proteome</keyword>
<dbReference type="EMBL" id="ML120403">
    <property type="protein sequence ID" value="RPA97508.1"/>
    <property type="molecule type" value="Genomic_DNA"/>
</dbReference>